<feature type="compositionally biased region" description="Polar residues" evidence="2">
    <location>
        <begin position="1255"/>
        <end position="1290"/>
    </location>
</feature>
<dbReference type="InterPro" id="IPR054093">
    <property type="entry name" value="Androglobin_II"/>
</dbReference>
<reference evidence="5 7" key="2">
    <citation type="journal article" date="2013" name="Nature">
        <title>Insights into bilaterian evolution from three spiralian genomes.</title>
        <authorList>
            <person name="Simakov O."/>
            <person name="Marletaz F."/>
            <person name="Cho S.J."/>
            <person name="Edsinger-Gonzales E."/>
            <person name="Havlak P."/>
            <person name="Hellsten U."/>
            <person name="Kuo D.H."/>
            <person name="Larsson T."/>
            <person name="Lv J."/>
            <person name="Arendt D."/>
            <person name="Savage R."/>
            <person name="Osoegawa K."/>
            <person name="de Jong P."/>
            <person name="Grimwood J."/>
            <person name="Chapman J.A."/>
            <person name="Shapiro H."/>
            <person name="Aerts A."/>
            <person name="Otillar R.P."/>
            <person name="Terry A.Y."/>
            <person name="Boore J.L."/>
            <person name="Grigoriev I.V."/>
            <person name="Lindberg D.R."/>
            <person name="Seaver E.C."/>
            <person name="Weisblat D.A."/>
            <person name="Putnam N.H."/>
            <person name="Rokhsar D.S."/>
        </authorList>
    </citation>
    <scope>NUCLEOTIDE SEQUENCE</scope>
</reference>
<keyword evidence="7" id="KW-1185">Reference proteome</keyword>
<dbReference type="STRING" id="6412.T1FQ38"/>
<feature type="compositionally biased region" description="Basic and acidic residues" evidence="2">
    <location>
        <begin position="1725"/>
        <end position="1737"/>
    </location>
</feature>
<name>T1FQ38_HELRO</name>
<reference evidence="7" key="1">
    <citation type="submission" date="2012-12" db="EMBL/GenBank/DDBJ databases">
        <authorList>
            <person name="Hellsten U."/>
            <person name="Grimwood J."/>
            <person name="Chapman J.A."/>
            <person name="Shapiro H."/>
            <person name="Aerts A."/>
            <person name="Otillar R.P."/>
            <person name="Terry A.Y."/>
            <person name="Boore J.L."/>
            <person name="Simakov O."/>
            <person name="Marletaz F."/>
            <person name="Cho S.-J."/>
            <person name="Edsinger-Gonzales E."/>
            <person name="Havlak P."/>
            <person name="Kuo D.-H."/>
            <person name="Larsson T."/>
            <person name="Lv J."/>
            <person name="Arendt D."/>
            <person name="Savage R."/>
            <person name="Osoegawa K."/>
            <person name="de Jong P."/>
            <person name="Lindberg D.R."/>
            <person name="Seaver E.C."/>
            <person name="Weisblat D.A."/>
            <person name="Putnam N.H."/>
            <person name="Grigoriev I.V."/>
            <person name="Rokhsar D.S."/>
        </authorList>
    </citation>
    <scope>NUCLEOTIDE SEQUENCE</scope>
</reference>
<proteinExistence type="predicted"/>
<dbReference type="InParanoid" id="T1FQ38"/>
<feature type="region of interest" description="Disordered" evidence="2">
    <location>
        <begin position="2149"/>
        <end position="2178"/>
    </location>
</feature>
<accession>T1FQ38</accession>
<dbReference type="eggNOG" id="KOG0045">
    <property type="taxonomic scope" value="Eukaryota"/>
</dbReference>
<feature type="compositionally biased region" description="Low complexity" evidence="2">
    <location>
        <begin position="1894"/>
        <end position="1912"/>
    </location>
</feature>
<feature type="compositionally biased region" description="Acidic residues" evidence="2">
    <location>
        <begin position="232"/>
        <end position="243"/>
    </location>
</feature>
<dbReference type="InterPro" id="IPR001300">
    <property type="entry name" value="Peptidase_C2_calpain_cat"/>
</dbReference>
<dbReference type="PROSITE" id="PS52042">
    <property type="entry name" value="GLOBIN_CP_ADGB"/>
    <property type="match status" value="1"/>
</dbReference>
<feature type="region of interest" description="Disordered" evidence="2">
    <location>
        <begin position="1255"/>
        <end position="1296"/>
    </location>
</feature>
<dbReference type="SUPFAM" id="SSF54001">
    <property type="entry name" value="Cysteine proteinases"/>
    <property type="match status" value="1"/>
</dbReference>
<feature type="region of interest" description="Disordered" evidence="2">
    <location>
        <begin position="1695"/>
        <end position="1760"/>
    </location>
</feature>
<evidence type="ECO:0000313" key="7">
    <source>
        <dbReference type="Proteomes" id="UP000015101"/>
    </source>
</evidence>
<dbReference type="KEGG" id="hro:HELRODRAFT_188534"/>
<dbReference type="PANTHER" id="PTHR46298">
    <property type="entry name" value="ANDROGLOBIN"/>
    <property type="match status" value="1"/>
</dbReference>
<evidence type="ECO:0000313" key="5">
    <source>
        <dbReference type="EMBL" id="ESO01968.1"/>
    </source>
</evidence>
<sequence length="2178" mass="246355">MDPDSFLTIRQEFFIYTFHFLVTRITPEPTSGCDSVACLERSYVGSGETDVHTAADVRSKDKNKQGTTIAAVAAMAAATTTSSNEGSYFEDPDGICMLPTSLASQVHKWIRPHEFIKDKMPVVVDSSGLDHFDLTSMSTRVHMSELMRFIIAEVTTLSYLQDQSTALHAAQPALQSNSNTNLKKTLMPKNKQKNKNKSNKNTNDSNDASENVDSDADNNNYSKKNEMSFNSVEDEVDDYDDDNKDAQFNNSSNNNNNFNNSSQIWRPWNHIYSSPGVAPQAATKGGKQTAVTPMVGGPGGVWTSASIPSYNKYGKYCIKLYWMGNWRKITIDDLLPVDANCNLLLPSTMLQHELWPMLLSKALVKIAALDYPATIREWEFGDFSVVQCLTGWLPELLPIRSSNLNEVWSMLKKELDEFKLPPSAEEVAAAEAALATATAAVESLPANDSPEKNRSKSKMDKTRSTAKVRNFFIVSNIAAAVSQFHIMLTICDLNVRMAVIVYDLWMPEIKKFFEVVVEEKKSDLPPAKPEVIVMGLYQGTAKPLFTKSEKNELQDKYFLLSEYGLVPDLSHPLLLTQTRSVPLEPPPAIQSIPAWKMLRPRYEDCEANDKPIQCVRISSAFVNNETEYAALNQQMKQTLEKALVSNVTSVATTPTNTSAADISENKGPQLLKKFSPGSKKFAIQVHMRLFRGKIVLNAALTQEEKSSRSPSPSKDRKKSLAGVKSSRSRQDLKKKTKKGDEETGAATDVPQLPKLPTTRSFWMDFDVFARCFKFVKVYHKPETYPFSEKLTDEHMSTAMSKSGTSVPSSVPNNTLSVQNKSEKSKVPRPPSQDADSPPTICNPKYLYVDLNEQANVIINFTCFSQWIYPLPSLSAHFPMRNSSASDSNRAAVASAEKHRRSACGSVVNELGGMVVTGGHFDANEGFFRGEHQSADEQATHDITADVIGHRGNGDGVDNRTDKHEERKTISGKSEVRQKVRTNVPHSDMVFMVDDVDGDGGVYIANDCDNDEIMPEECCVDHEASKLRAGVLNIYKYTWRDVVADCPIMKIKTTGSFSNVLALQPGRQVLQLHMSSPHIWHVHTCSNISLSLLDEHEAISKLMEDSLTLKAYAAGTMKCMSEMFLNFGGYEKYQVSFNHFIFKVLLCRADLSLSYKRQDQSFKEAFYMAMKDCDRQQKLSEQQLQQLKPSEQQQKPQQQQHQQQQQQPPTTTQSELVHFISREMNYALRVLFFDVITPNPLGVEYECNTILSSGDQTAKQSAQSNEKGQTTPNSKKAQNKKNLQASSSTEQKSMEEKLKLNRWTNREPTLAEHQAATKVQQHWRGHFFRKIVNFRAMPLITITGLKQKKHYESVKQMAMKLSTFLRNNSLPFGLCFFKHLFKLYPDWLMSFPFCVDEVDKVVVQEYEGVAGDEEDEDDVEGWRDIFHAPTDNMIFLPKLFVTPSSAPPSSQTPPNPVIRVRVINNDTNCEMPKLLGDVAAQRYFKNKLATTLFARPGLFYNDLNTAIFWELGNVDVCKHLLTRFNKNGRSVSTNSTKKNVGIGPRQHVILEENKMIVFKSALEFGYTIVGETCKCLKKNKWKLKLIGSPATGILEKPNEDDIKKQFDVHEIIQYHCPVKKFVFRYKLTVTQNQVISFSFKASNPCALVELRIFDDDCLKWSSHALGSIVVPAFHFLAEEPPTIFQTVLPTRHPTTSVAEAADGKEADDAADDDEGGGAEVQNVATEKNDTHPPNKDQNDNSPNTNKSNKDGRDDGDDVRKVDDDKQLTTMLKDFGEAVEDFSFLYPMPVCNFKNAHKEKLFTSKSTIHKIIVTQFFLDIVLKKRHLYRVEAKVRNDSWPLNRPQWKFVVAYNEQERKKEIAAVTPKSTVEINGQQRKSQQERSPTRTHSTSKLNKSAGKSSKVSASSSSASSLASNDSKLIKEKLDLTKPHWVLKLFKDKDLPSDSVHFVKNSDDEDRLKEWKDSWELRDPGRKARAQQSRRDYLCTHLAKRETEEERAKCYSNVCDEDFTVPTMAGIISQVNKMSGAGDDEYSMEPPDVQQTTADYVPQMDLKPFMRKIGEDVKILDDQTLNDQICDIHMQCLQFNKYQECIEYWRDHEKLRRGELVKNIEDFYANMQKKLEESFKLSTVARNNYREKQLEAERIKKEEEEKKAVVVPEVESKKSVKKKESRMSRMKR</sequence>
<feature type="region of interest" description="Disordered" evidence="2">
    <location>
        <begin position="701"/>
        <end position="753"/>
    </location>
</feature>
<dbReference type="GO" id="GO:0006508">
    <property type="term" value="P:proteolysis"/>
    <property type="evidence" value="ECO:0007669"/>
    <property type="project" value="InterPro"/>
</dbReference>
<dbReference type="Pfam" id="PF22069">
    <property type="entry name" value="Androglobin_IV"/>
    <property type="match status" value="1"/>
</dbReference>
<dbReference type="InterPro" id="IPR054095">
    <property type="entry name" value="Androglobin_V"/>
</dbReference>
<dbReference type="InterPro" id="IPR038765">
    <property type="entry name" value="Papain-like_cys_pep_sf"/>
</dbReference>
<dbReference type="GO" id="GO:0097227">
    <property type="term" value="C:sperm annulus"/>
    <property type="evidence" value="ECO:0000318"/>
    <property type="project" value="GO_Central"/>
</dbReference>
<feature type="compositionally biased region" description="Polar residues" evidence="2">
    <location>
        <begin position="173"/>
        <end position="183"/>
    </location>
</feature>
<evidence type="ECO:0000256" key="2">
    <source>
        <dbReference type="SAM" id="MobiDB-lite"/>
    </source>
</evidence>
<dbReference type="PROSITE" id="PS50096">
    <property type="entry name" value="IQ"/>
    <property type="match status" value="1"/>
</dbReference>
<dbReference type="PROSITE" id="PS50203">
    <property type="entry name" value="CALPAIN_CAT"/>
    <property type="match status" value="1"/>
</dbReference>
<feature type="domain" description="Calpain catalytic" evidence="3">
    <location>
        <begin position="314"/>
        <end position="411"/>
    </location>
</feature>
<dbReference type="InterPro" id="IPR057249">
    <property type="entry name" value="Globin_CP_ADGB"/>
</dbReference>
<dbReference type="OrthoDB" id="9374162at2759"/>
<dbReference type="RefSeq" id="XP_009019376.1">
    <property type="nucleotide sequence ID" value="XM_009021128.1"/>
</dbReference>
<feature type="domain" description="Globin" evidence="4">
    <location>
        <begin position="1082"/>
        <end position="1382"/>
    </location>
</feature>
<feature type="region of interest" description="Disordered" evidence="2">
    <location>
        <begin position="1178"/>
        <end position="1213"/>
    </location>
</feature>
<feature type="region of interest" description="Disordered" evidence="2">
    <location>
        <begin position="797"/>
        <end position="838"/>
    </location>
</feature>
<dbReference type="GO" id="GO:0007286">
    <property type="term" value="P:spermatid development"/>
    <property type="evidence" value="ECO:0000318"/>
    <property type="project" value="GO_Central"/>
</dbReference>
<dbReference type="Pfam" id="PF00648">
    <property type="entry name" value="Peptidase_C2"/>
    <property type="match status" value="1"/>
</dbReference>
<dbReference type="EMBL" id="KB096742">
    <property type="protein sequence ID" value="ESO01968.1"/>
    <property type="molecule type" value="Genomic_DNA"/>
</dbReference>
<feature type="compositionally biased region" description="Basic and acidic residues" evidence="2">
    <location>
        <begin position="2149"/>
        <end position="2164"/>
    </location>
</feature>
<evidence type="ECO:0000259" key="3">
    <source>
        <dbReference type="PROSITE" id="PS50203"/>
    </source>
</evidence>
<feature type="compositionally biased region" description="Basic and acidic residues" evidence="2">
    <location>
        <begin position="1746"/>
        <end position="1760"/>
    </location>
</feature>
<dbReference type="Proteomes" id="UP000015101">
    <property type="component" value="Unassembled WGS sequence"/>
</dbReference>
<feature type="compositionally biased region" description="Low complexity" evidence="2">
    <location>
        <begin position="248"/>
        <end position="260"/>
    </location>
</feature>
<protein>
    <submittedName>
        <fullName evidence="5 6">Uncharacterized protein</fullName>
    </submittedName>
</protein>
<dbReference type="GeneID" id="20210935"/>
<dbReference type="HOGENOM" id="CLU_231462_0_0_1"/>
<evidence type="ECO:0000256" key="1">
    <source>
        <dbReference type="PROSITE-ProRule" id="PRU00239"/>
    </source>
</evidence>
<comment type="caution">
    <text evidence="1">Lacks conserved residue(s) required for the propagation of feature annotation.</text>
</comment>
<dbReference type="Pfam" id="PF22070">
    <property type="entry name" value="Androglobin_V"/>
    <property type="match status" value="1"/>
</dbReference>
<feature type="region of interest" description="Disordered" evidence="2">
    <location>
        <begin position="443"/>
        <end position="462"/>
    </location>
</feature>
<feature type="compositionally biased region" description="Polar residues" evidence="2">
    <location>
        <begin position="1864"/>
        <end position="1876"/>
    </location>
</feature>
<feature type="compositionally biased region" description="Basic and acidic residues" evidence="2">
    <location>
        <begin position="728"/>
        <end position="741"/>
    </location>
</feature>
<feature type="region of interest" description="Disordered" evidence="2">
    <location>
        <begin position="1863"/>
        <end position="1912"/>
    </location>
</feature>
<dbReference type="EMBL" id="AMQM01000763">
    <property type="status" value="NOT_ANNOTATED_CDS"/>
    <property type="molecule type" value="Genomic_DNA"/>
</dbReference>
<dbReference type="EnsemblMetazoa" id="HelroT188534">
    <property type="protein sequence ID" value="HelroP188534"/>
    <property type="gene ID" value="HelroG188534"/>
</dbReference>
<feature type="compositionally biased region" description="Basic and acidic residues" evidence="2">
    <location>
        <begin position="449"/>
        <end position="462"/>
    </location>
</feature>
<reference evidence="6" key="3">
    <citation type="submission" date="2015-06" db="UniProtKB">
        <authorList>
            <consortium name="EnsemblMetazoa"/>
        </authorList>
    </citation>
    <scope>IDENTIFICATION</scope>
</reference>
<dbReference type="InterPro" id="IPR054094">
    <property type="entry name" value="Androglobin_IV"/>
</dbReference>
<feature type="region of interest" description="Disordered" evidence="2">
    <location>
        <begin position="171"/>
        <end position="260"/>
    </location>
</feature>
<evidence type="ECO:0000259" key="4">
    <source>
        <dbReference type="PROSITE" id="PS52042"/>
    </source>
</evidence>
<evidence type="ECO:0000313" key="6">
    <source>
        <dbReference type="EnsemblMetazoa" id="HelroP188534"/>
    </source>
</evidence>
<feature type="region of interest" description="Disordered" evidence="2">
    <location>
        <begin position="946"/>
        <end position="973"/>
    </location>
</feature>
<gene>
    <name evidence="6" type="primary">20210935</name>
    <name evidence="5" type="ORF">HELRODRAFT_188534</name>
</gene>
<feature type="compositionally biased region" description="Polar residues" evidence="2">
    <location>
        <begin position="217"/>
        <end position="231"/>
    </location>
</feature>
<dbReference type="GO" id="GO:0004198">
    <property type="term" value="F:calcium-dependent cysteine-type endopeptidase activity"/>
    <property type="evidence" value="ECO:0007669"/>
    <property type="project" value="InterPro"/>
</dbReference>
<dbReference type="GO" id="GO:0097225">
    <property type="term" value="C:sperm midpiece"/>
    <property type="evidence" value="ECO:0000318"/>
    <property type="project" value="GO_Central"/>
</dbReference>
<dbReference type="CTD" id="20210935"/>
<organism evidence="6 7">
    <name type="scientific">Helobdella robusta</name>
    <name type="common">Californian leech</name>
    <dbReference type="NCBI Taxonomy" id="6412"/>
    <lineage>
        <taxon>Eukaryota</taxon>
        <taxon>Metazoa</taxon>
        <taxon>Spiralia</taxon>
        <taxon>Lophotrochozoa</taxon>
        <taxon>Annelida</taxon>
        <taxon>Clitellata</taxon>
        <taxon>Hirudinea</taxon>
        <taxon>Rhynchobdellida</taxon>
        <taxon>Glossiphoniidae</taxon>
        <taxon>Helobdella</taxon>
    </lineage>
</organism>
<feature type="compositionally biased region" description="Polar residues" evidence="2">
    <location>
        <begin position="797"/>
        <end position="819"/>
    </location>
</feature>
<feature type="compositionally biased region" description="Basic residues" evidence="2">
    <location>
        <begin position="2165"/>
        <end position="2178"/>
    </location>
</feature>
<dbReference type="InterPro" id="IPR053033">
    <property type="entry name" value="Androglobin-like"/>
</dbReference>
<dbReference type="PANTHER" id="PTHR46298:SF1">
    <property type="entry name" value="ANDROGLOBIN"/>
    <property type="match status" value="1"/>
</dbReference>
<dbReference type="Pfam" id="PF22068">
    <property type="entry name" value="Androglobin_II"/>
    <property type="match status" value="1"/>
</dbReference>